<accession>A0ABT6QYC2</accession>
<evidence type="ECO:0000256" key="1">
    <source>
        <dbReference type="ARBA" id="ARBA00004561"/>
    </source>
</evidence>
<evidence type="ECO:0000259" key="6">
    <source>
        <dbReference type="Pfam" id="PF00419"/>
    </source>
</evidence>
<organism evidence="7 8">
    <name type="scientific">Pseudomonas fungipugnans</name>
    <dbReference type="NCBI Taxonomy" id="3024217"/>
    <lineage>
        <taxon>Bacteria</taxon>
        <taxon>Pseudomonadati</taxon>
        <taxon>Pseudomonadota</taxon>
        <taxon>Gammaproteobacteria</taxon>
        <taxon>Pseudomonadales</taxon>
        <taxon>Pseudomonadaceae</taxon>
        <taxon>Pseudomonas</taxon>
    </lineage>
</organism>
<dbReference type="InterPro" id="IPR050263">
    <property type="entry name" value="Bact_Fimbrial_Adh_Pro"/>
</dbReference>
<dbReference type="Gene3D" id="2.60.40.3310">
    <property type="match status" value="1"/>
</dbReference>
<keyword evidence="5" id="KW-0812">Transmembrane</keyword>
<feature type="transmembrane region" description="Helical" evidence="5">
    <location>
        <begin position="49"/>
        <end position="71"/>
    </location>
</feature>
<dbReference type="PANTHER" id="PTHR33420">
    <property type="entry name" value="FIMBRIAL SUBUNIT ELFA-RELATED"/>
    <property type="match status" value="1"/>
</dbReference>
<dbReference type="InterPro" id="IPR036937">
    <property type="entry name" value="Adhesion_dom_fimbrial_sf"/>
</dbReference>
<dbReference type="EMBL" id="JARBWL010000002">
    <property type="protein sequence ID" value="MDI2595232.1"/>
    <property type="molecule type" value="Genomic_DNA"/>
</dbReference>
<dbReference type="SUPFAM" id="SSF49401">
    <property type="entry name" value="Bacterial adhesins"/>
    <property type="match status" value="1"/>
</dbReference>
<evidence type="ECO:0000313" key="8">
    <source>
        <dbReference type="Proteomes" id="UP001159100"/>
    </source>
</evidence>
<gene>
    <name evidence="7" type="ORF">POF45_27975</name>
</gene>
<dbReference type="InterPro" id="IPR000259">
    <property type="entry name" value="Adhesion_dom_fimbrial"/>
</dbReference>
<keyword evidence="5" id="KW-0472">Membrane</keyword>
<comment type="similarity">
    <text evidence="2">Belongs to the fimbrial protein family.</text>
</comment>
<evidence type="ECO:0000256" key="5">
    <source>
        <dbReference type="SAM" id="Phobius"/>
    </source>
</evidence>
<comment type="subcellular location">
    <subcellularLocation>
        <location evidence="1">Fimbrium</location>
    </subcellularLocation>
</comment>
<keyword evidence="5" id="KW-1133">Transmembrane helix</keyword>
<feature type="transmembrane region" description="Helical" evidence="5">
    <location>
        <begin position="12"/>
        <end position="29"/>
    </location>
</feature>
<feature type="domain" description="Fimbrial-type adhesion" evidence="6">
    <location>
        <begin position="224"/>
        <end position="354"/>
    </location>
</feature>
<reference evidence="7 8" key="1">
    <citation type="submission" date="2023-02" db="EMBL/GenBank/DDBJ databases">
        <title>Pseudomonas chrutzelriedensis sp. nov., a potently antifungal strain isolated from moss.</title>
        <authorList>
            <person name="Schnyder A."/>
            <person name="Kalawong R."/>
            <person name="Eberl L."/>
            <person name="Agnoli K."/>
        </authorList>
    </citation>
    <scope>NUCLEOTIDE SEQUENCE [LARGE SCALE GENOMIC DNA]</scope>
    <source>
        <strain evidence="7 8">681</strain>
    </source>
</reference>
<evidence type="ECO:0000313" key="7">
    <source>
        <dbReference type="EMBL" id="MDI2595232.1"/>
    </source>
</evidence>
<comment type="caution">
    <text evidence="7">The sequence shown here is derived from an EMBL/GenBank/DDBJ whole genome shotgun (WGS) entry which is preliminary data.</text>
</comment>
<proteinExistence type="inferred from homology"/>
<sequence>MNRTPAVHNLRNVLCFAANFYVIIAPQFFCKTTMIDINDSENSKQRRSLFAIAAAIAFVYSPGTLAAKCVFSSGSKFTANFGSAPINLTVPRDAPIGTIVYQESITAPAKGFTCGTNTPFIFALNPALGSVTTGNVFPLGKTGLSLKINYQYFGYLFANGTLPGTSYRDPARSYTIEIIKSTEQPMKNIVPAGHLGTHMFGDLDLVSINLTNPIILNSASCQTPDVTVQMGEDYQLQDFSKVGDAPRTIKFNIELNECQTGIQKVTYSLRATSQVIDQKNGVMALNTTSTAKGIGLKLMNDAGQPIDLGTTYSLNGFNANGTNFKIPLSAAYYRLADKLEAGTANASATFTVNYL</sequence>
<dbReference type="InterPro" id="IPR008966">
    <property type="entry name" value="Adhesion_dom_sf"/>
</dbReference>
<protein>
    <submittedName>
        <fullName evidence="7">Fimbrial protein</fullName>
    </submittedName>
</protein>
<dbReference type="RefSeq" id="WP_282317248.1">
    <property type="nucleotide sequence ID" value="NZ_JARBWL010000002.1"/>
</dbReference>
<dbReference type="Pfam" id="PF00419">
    <property type="entry name" value="Fimbrial"/>
    <property type="match status" value="1"/>
</dbReference>
<dbReference type="PANTHER" id="PTHR33420:SF3">
    <property type="entry name" value="FIMBRIAL SUBUNIT ELFA"/>
    <property type="match status" value="1"/>
</dbReference>
<keyword evidence="4" id="KW-0281">Fimbrium</keyword>
<dbReference type="Gene3D" id="2.60.40.1090">
    <property type="entry name" value="Fimbrial-type adhesion domain"/>
    <property type="match status" value="1"/>
</dbReference>
<dbReference type="Proteomes" id="UP001159100">
    <property type="component" value="Unassembled WGS sequence"/>
</dbReference>
<evidence type="ECO:0000256" key="4">
    <source>
        <dbReference type="ARBA" id="ARBA00023263"/>
    </source>
</evidence>
<evidence type="ECO:0000256" key="3">
    <source>
        <dbReference type="ARBA" id="ARBA00022729"/>
    </source>
</evidence>
<keyword evidence="8" id="KW-1185">Reference proteome</keyword>
<keyword evidence="3" id="KW-0732">Signal</keyword>
<evidence type="ECO:0000256" key="2">
    <source>
        <dbReference type="ARBA" id="ARBA00006671"/>
    </source>
</evidence>
<name>A0ABT6QYC2_9PSED</name>